<dbReference type="PANTHER" id="PTHR40051">
    <property type="entry name" value="IG HYPOTHETICAL 15966"/>
    <property type="match status" value="1"/>
</dbReference>
<reference evidence="1 2" key="1">
    <citation type="submission" date="2023-07" db="EMBL/GenBank/DDBJ databases">
        <title>Genomic Encyclopedia of Type Strains, Phase IV (KMG-IV): sequencing the most valuable type-strain genomes for metagenomic binning, comparative biology and taxonomic classification.</title>
        <authorList>
            <person name="Goeker M."/>
        </authorList>
    </citation>
    <scope>NUCLEOTIDE SEQUENCE [LARGE SCALE GENOMIC DNA]</scope>
    <source>
        <strain evidence="1 2">DSM 27594</strain>
    </source>
</reference>
<name>A0ABT9Y033_9BACI</name>
<sequence length="112" mass="13312">MANRDRGIKKWQFAFGMPELIKAQRDLWRDSERIKKPIIDENEAEEFDQRICYAMEFNHAVKITVWDDGFTRDITGWIHYVDPITHQLRIEVNSGEFHRIAFEDVVGVVVFD</sequence>
<dbReference type="PANTHER" id="PTHR40051:SF1">
    <property type="entry name" value="YOLD-LIKE FAMILY PROTEIN"/>
    <property type="match status" value="1"/>
</dbReference>
<dbReference type="Pfam" id="PF08863">
    <property type="entry name" value="YolD"/>
    <property type="match status" value="1"/>
</dbReference>
<gene>
    <name evidence="1" type="ORF">J2S10_004307</name>
</gene>
<dbReference type="Proteomes" id="UP001224122">
    <property type="component" value="Unassembled WGS sequence"/>
</dbReference>
<organism evidence="1 2">
    <name type="scientific">Neobacillus ginsengisoli</name>
    <dbReference type="NCBI Taxonomy" id="904295"/>
    <lineage>
        <taxon>Bacteria</taxon>
        <taxon>Bacillati</taxon>
        <taxon>Bacillota</taxon>
        <taxon>Bacilli</taxon>
        <taxon>Bacillales</taxon>
        <taxon>Bacillaceae</taxon>
        <taxon>Neobacillus</taxon>
    </lineage>
</organism>
<evidence type="ECO:0000313" key="1">
    <source>
        <dbReference type="EMBL" id="MDQ0201101.1"/>
    </source>
</evidence>
<keyword evidence="2" id="KW-1185">Reference proteome</keyword>
<dbReference type="InterPro" id="IPR014962">
    <property type="entry name" value="YolD"/>
</dbReference>
<comment type="caution">
    <text evidence="1">The sequence shown here is derived from an EMBL/GenBank/DDBJ whole genome shotgun (WGS) entry which is preliminary data.</text>
</comment>
<dbReference type="RefSeq" id="WP_307412071.1">
    <property type="nucleotide sequence ID" value="NZ_JAUSTW010000008.1"/>
</dbReference>
<accession>A0ABT9Y033</accession>
<evidence type="ECO:0008006" key="3">
    <source>
        <dbReference type="Google" id="ProtNLM"/>
    </source>
</evidence>
<evidence type="ECO:0000313" key="2">
    <source>
        <dbReference type="Proteomes" id="UP001224122"/>
    </source>
</evidence>
<dbReference type="EMBL" id="JAUSTW010000008">
    <property type="protein sequence ID" value="MDQ0201101.1"/>
    <property type="molecule type" value="Genomic_DNA"/>
</dbReference>
<proteinExistence type="predicted"/>
<protein>
    <recommendedName>
        <fullName evidence="3">YolD-like family protein</fullName>
    </recommendedName>
</protein>